<dbReference type="Proteomes" id="UP001400965">
    <property type="component" value="Unassembled WGS sequence"/>
</dbReference>
<accession>A0ABP3XC47</accession>
<keyword evidence="2" id="KW-1185">Reference proteome</keyword>
<dbReference type="RefSeq" id="WP_187526824.1">
    <property type="nucleotide sequence ID" value="NZ_BAAACP010000005.1"/>
</dbReference>
<organism evidence="1 2">
    <name type="scientific">Paraclostridium tenue</name>
    <dbReference type="NCBI Taxonomy" id="1737"/>
    <lineage>
        <taxon>Bacteria</taxon>
        <taxon>Bacillati</taxon>
        <taxon>Bacillota</taxon>
        <taxon>Clostridia</taxon>
        <taxon>Peptostreptococcales</taxon>
        <taxon>Peptostreptococcaceae</taxon>
        <taxon>Paraclostridium</taxon>
    </lineage>
</organism>
<evidence type="ECO:0008006" key="3">
    <source>
        <dbReference type="Google" id="ProtNLM"/>
    </source>
</evidence>
<evidence type="ECO:0000313" key="1">
    <source>
        <dbReference type="EMBL" id="GAA0863172.1"/>
    </source>
</evidence>
<name>A0ABP3XC47_9FIRM</name>
<gene>
    <name evidence="1" type="ORF">GCM10008917_11480</name>
</gene>
<sequence>MSNTIFVKLKDLMMDKVFRIYKNYVPEHIKVCDLEKDDIVTLSEQLLNISYTLPKLFKERVHTVDKIYDKHKPNEVIYELFAEDHKVILLLTKNVKNGSVTIKWVDKLWLYSI</sequence>
<proteinExistence type="predicted"/>
<protein>
    <recommendedName>
        <fullName evidence="3">Phage-Barnase-EndoU-ColicinE5/D-RelE like nuclease 2 domain-containing protein</fullName>
    </recommendedName>
</protein>
<dbReference type="EMBL" id="BAAACP010000005">
    <property type="protein sequence ID" value="GAA0863172.1"/>
    <property type="molecule type" value="Genomic_DNA"/>
</dbReference>
<comment type="caution">
    <text evidence="1">The sequence shown here is derived from an EMBL/GenBank/DDBJ whole genome shotgun (WGS) entry which is preliminary data.</text>
</comment>
<evidence type="ECO:0000313" key="2">
    <source>
        <dbReference type="Proteomes" id="UP001400965"/>
    </source>
</evidence>
<reference evidence="2" key="1">
    <citation type="journal article" date="2019" name="Int. J. Syst. Evol. Microbiol.">
        <title>The Global Catalogue of Microorganisms (GCM) 10K type strain sequencing project: providing services to taxonomists for standard genome sequencing and annotation.</title>
        <authorList>
            <consortium name="The Broad Institute Genomics Platform"/>
            <consortium name="The Broad Institute Genome Sequencing Center for Infectious Disease"/>
            <person name="Wu L."/>
            <person name="Ma J."/>
        </authorList>
    </citation>
    <scope>NUCLEOTIDE SEQUENCE [LARGE SCALE GENOMIC DNA]</scope>
    <source>
        <strain evidence="2">JCM 6486</strain>
    </source>
</reference>